<keyword evidence="2" id="KW-1185">Reference proteome</keyword>
<reference evidence="3" key="1">
    <citation type="submission" date="2016-06" db="UniProtKB">
        <authorList>
            <consortium name="WormBaseParasite"/>
        </authorList>
    </citation>
    <scope>IDENTIFICATION</scope>
</reference>
<dbReference type="OrthoDB" id="425681at2759"/>
<sequence>MTNNRFETCTFRHRAEGVSATEHTSSERNGQINLLVFASVAPEMDLTSPDVVRRSANTTVASFAGVITATVYQYKINGEAVEQMEKFKYLEVVFTSDGKFEEKIDRPIGAASGVLRELARPFVTKAELSLNIKLSLLKLIFILMVT</sequence>
<evidence type="ECO:0000313" key="2">
    <source>
        <dbReference type="Proteomes" id="UP000270296"/>
    </source>
</evidence>
<organism evidence="3">
    <name type="scientific">Soboliphyme baturini</name>
    <dbReference type="NCBI Taxonomy" id="241478"/>
    <lineage>
        <taxon>Eukaryota</taxon>
        <taxon>Metazoa</taxon>
        <taxon>Ecdysozoa</taxon>
        <taxon>Nematoda</taxon>
        <taxon>Enoplea</taxon>
        <taxon>Dorylaimia</taxon>
        <taxon>Dioctophymatida</taxon>
        <taxon>Dioctophymatoidea</taxon>
        <taxon>Soboliphymatidae</taxon>
        <taxon>Soboliphyme</taxon>
    </lineage>
</organism>
<name>A0A183IWU9_9BILA</name>
<evidence type="ECO:0000313" key="1">
    <source>
        <dbReference type="EMBL" id="VDP15331.1"/>
    </source>
</evidence>
<dbReference type="Proteomes" id="UP000270296">
    <property type="component" value="Unassembled WGS sequence"/>
</dbReference>
<protein>
    <submittedName>
        <fullName evidence="3">PsbP domain-containing protein</fullName>
    </submittedName>
</protein>
<evidence type="ECO:0000313" key="3">
    <source>
        <dbReference type="WBParaSite" id="SBAD_0000839701-mRNA-1"/>
    </source>
</evidence>
<gene>
    <name evidence="1" type="ORF">SBAD_LOCUS8096</name>
</gene>
<accession>A0A183IWU9</accession>
<dbReference type="WBParaSite" id="SBAD_0000839701-mRNA-1">
    <property type="protein sequence ID" value="SBAD_0000839701-mRNA-1"/>
    <property type="gene ID" value="SBAD_0000839701"/>
</dbReference>
<dbReference type="EMBL" id="UZAM01011249">
    <property type="protein sequence ID" value="VDP15331.1"/>
    <property type="molecule type" value="Genomic_DNA"/>
</dbReference>
<reference evidence="1 2" key="2">
    <citation type="submission" date="2018-11" db="EMBL/GenBank/DDBJ databases">
        <authorList>
            <consortium name="Pathogen Informatics"/>
        </authorList>
    </citation>
    <scope>NUCLEOTIDE SEQUENCE [LARGE SCALE GENOMIC DNA]</scope>
</reference>
<dbReference type="AlphaFoldDB" id="A0A183IWU9"/>
<proteinExistence type="predicted"/>